<evidence type="ECO:0000313" key="2">
    <source>
        <dbReference type="EMBL" id="KFG72641.1"/>
    </source>
</evidence>
<keyword evidence="1" id="KW-0175">Coiled coil</keyword>
<sequence>MTGINEVAERVAARRAELDEEEQLLAERLDAVRAEREELAVAMRVWERMHAQLDAERPSAQAATAQVGGRGVLLVPHREAGAGEKVLPPDCQRLMKIARNAGGPIRVKDVGVELGLEIEAKGRLEPLRCKLSKLVGRGWLRKLPDGRFQIAP</sequence>
<comment type="caution">
    <text evidence="2">The sequence shown here is derived from an EMBL/GenBank/DDBJ whole genome shotgun (WGS) entry which is preliminary data.</text>
</comment>
<evidence type="ECO:0000313" key="3">
    <source>
        <dbReference type="Proteomes" id="UP000029095"/>
    </source>
</evidence>
<name>A0A086MUS3_9ACTN</name>
<dbReference type="EMBL" id="JNFQ01000002">
    <property type="protein sequence ID" value="KFG72641.1"/>
    <property type="molecule type" value="Genomic_DNA"/>
</dbReference>
<protein>
    <submittedName>
        <fullName evidence="2">Uncharacterized protein</fullName>
    </submittedName>
</protein>
<reference evidence="2 3" key="1">
    <citation type="submission" date="2014-05" db="EMBL/GenBank/DDBJ databases">
        <title>Complete genome sequence of the Streptomyces mutabilis TRM45540.</title>
        <authorList>
            <person name="Luo X."/>
            <person name="Zhang L."/>
        </authorList>
    </citation>
    <scope>NUCLEOTIDE SEQUENCE [LARGE SCALE GENOMIC DNA]</scope>
    <source>
        <strain evidence="2 3">TRM45540</strain>
    </source>
</reference>
<dbReference type="Proteomes" id="UP000029095">
    <property type="component" value="Unassembled WGS sequence"/>
</dbReference>
<keyword evidence="3" id="KW-1185">Reference proteome</keyword>
<evidence type="ECO:0000256" key="1">
    <source>
        <dbReference type="SAM" id="Coils"/>
    </source>
</evidence>
<feature type="coiled-coil region" evidence="1">
    <location>
        <begin position="4"/>
        <end position="38"/>
    </location>
</feature>
<dbReference type="RefSeq" id="WP_078949201.1">
    <property type="nucleotide sequence ID" value="NZ_KN039947.1"/>
</dbReference>
<dbReference type="HOGENOM" id="CLU_145446_0_0_11"/>
<organism evidence="2 3">
    <name type="scientific">Streptomyces mutabilis</name>
    <dbReference type="NCBI Taxonomy" id="67332"/>
    <lineage>
        <taxon>Bacteria</taxon>
        <taxon>Bacillati</taxon>
        <taxon>Actinomycetota</taxon>
        <taxon>Actinomycetes</taxon>
        <taxon>Kitasatosporales</taxon>
        <taxon>Streptomycetaceae</taxon>
        <taxon>Streptomyces</taxon>
    </lineage>
</organism>
<gene>
    <name evidence="2" type="ORF">FM21_17245</name>
</gene>
<proteinExistence type="predicted"/>
<accession>A0A086MUS3</accession>
<dbReference type="AlphaFoldDB" id="A0A086MUS3"/>